<feature type="domain" description="F-box" evidence="2">
    <location>
        <begin position="65"/>
        <end position="115"/>
    </location>
</feature>
<dbReference type="InterPro" id="IPR055411">
    <property type="entry name" value="LRR_FXL15/At3g58940/PEG3-like"/>
</dbReference>
<reference evidence="3" key="1">
    <citation type="submission" date="2024-10" db="EMBL/GenBank/DDBJ databases">
        <authorList>
            <person name="Ryan C."/>
        </authorList>
    </citation>
    <scope>NUCLEOTIDE SEQUENCE [LARGE SCALE GENOMIC DNA]</scope>
</reference>
<dbReference type="InterPro" id="IPR053781">
    <property type="entry name" value="F-box_AtFBL13-like"/>
</dbReference>
<dbReference type="EMBL" id="OZ075135">
    <property type="protein sequence ID" value="CAL4999229.1"/>
    <property type="molecule type" value="Genomic_DNA"/>
</dbReference>
<dbReference type="Proteomes" id="UP001497457">
    <property type="component" value="Chromosome 25rd"/>
</dbReference>
<dbReference type="SUPFAM" id="SSF52047">
    <property type="entry name" value="RNI-like"/>
    <property type="match status" value="1"/>
</dbReference>
<dbReference type="PROSITE" id="PS50181">
    <property type="entry name" value="FBOX"/>
    <property type="match status" value="1"/>
</dbReference>
<dbReference type="Pfam" id="PF00646">
    <property type="entry name" value="F-box"/>
    <property type="match status" value="1"/>
</dbReference>
<protein>
    <recommendedName>
        <fullName evidence="2">F-box domain-containing protein</fullName>
    </recommendedName>
</protein>
<dbReference type="Gene3D" id="1.20.1280.50">
    <property type="match status" value="1"/>
</dbReference>
<keyword evidence="4" id="KW-1185">Reference proteome</keyword>
<proteinExistence type="predicted"/>
<dbReference type="Pfam" id="PF24758">
    <property type="entry name" value="LRR_At5g56370"/>
    <property type="match status" value="1"/>
</dbReference>
<name>A0ABC9BET7_9POAL</name>
<gene>
    <name evidence="3" type="ORF">URODEC1_LOCUS64223</name>
</gene>
<accession>A0ABC9BET7</accession>
<dbReference type="PANTHER" id="PTHR31900">
    <property type="entry name" value="F-BOX/RNI SUPERFAMILY PROTEIN-RELATED"/>
    <property type="match status" value="1"/>
</dbReference>
<organism evidence="3 4">
    <name type="scientific">Urochloa decumbens</name>
    <dbReference type="NCBI Taxonomy" id="240449"/>
    <lineage>
        <taxon>Eukaryota</taxon>
        <taxon>Viridiplantae</taxon>
        <taxon>Streptophyta</taxon>
        <taxon>Embryophyta</taxon>
        <taxon>Tracheophyta</taxon>
        <taxon>Spermatophyta</taxon>
        <taxon>Magnoliopsida</taxon>
        <taxon>Liliopsida</taxon>
        <taxon>Poales</taxon>
        <taxon>Poaceae</taxon>
        <taxon>PACMAD clade</taxon>
        <taxon>Panicoideae</taxon>
        <taxon>Panicodae</taxon>
        <taxon>Paniceae</taxon>
        <taxon>Melinidinae</taxon>
        <taxon>Urochloa</taxon>
    </lineage>
</organism>
<dbReference type="AlphaFoldDB" id="A0ABC9BET7"/>
<dbReference type="SUPFAM" id="SSF81383">
    <property type="entry name" value="F-box domain"/>
    <property type="match status" value="1"/>
</dbReference>
<evidence type="ECO:0000256" key="1">
    <source>
        <dbReference type="SAM" id="MobiDB-lite"/>
    </source>
</evidence>
<dbReference type="CDD" id="cd22160">
    <property type="entry name" value="F-box_AtFBL13-like"/>
    <property type="match status" value="1"/>
</dbReference>
<dbReference type="SMART" id="SM00256">
    <property type="entry name" value="FBOX"/>
    <property type="match status" value="1"/>
</dbReference>
<dbReference type="InterPro" id="IPR001810">
    <property type="entry name" value="F-box_dom"/>
</dbReference>
<evidence type="ECO:0000313" key="3">
    <source>
        <dbReference type="EMBL" id="CAL4999229.1"/>
    </source>
</evidence>
<dbReference type="InterPro" id="IPR050232">
    <property type="entry name" value="FBL13/AtMIF1-like"/>
</dbReference>
<dbReference type="InterPro" id="IPR036047">
    <property type="entry name" value="F-box-like_dom_sf"/>
</dbReference>
<sequence length="483" mass="54222">MLAGIPRQIKPYMTSAVWPKPSNPARFAGRPCAATASPILISTAPPRDQMEARHKRRLPSPDAAPPNLNSLPTDLLEKIVSCLPIRDAVRTSAVSRAWRHLWESAPGLALSWDDGADPAARAADAVLARYSRAVCIFRFDYLPVPSFSHADCWVPLLAGKGVQALQLWFSKARDVEPHYMSVSIFSCRELIHLNLAVCDIPAAPSGLAGFPNLTTLYLQEVGFPESGVRGLEALIAESPLLEALRLSDLWIPEEEDEDDDGDQDYEFEAWVIQAPNLRELTIESEYDHGWQIEELPFIEQVEIRCGISGSYSSNRDFVKLLTGLARVSKLELVMPLREDNAFEGLSCTFENLKDLSLRTDFCTLSNILSTLCLLKNAPNLEKLFFEICCANLQEFEVGVDLLNAEWTDSLFANLRSVTMELATCQSNEMHFIQFVLSKARHLQEFHVLVCEELSRSNEELIVEIAKYRRTSPEAKVFFRTMVF</sequence>
<feature type="region of interest" description="Disordered" evidence="1">
    <location>
        <begin position="38"/>
        <end position="69"/>
    </location>
</feature>
<dbReference type="InterPro" id="IPR032675">
    <property type="entry name" value="LRR_dom_sf"/>
</dbReference>
<dbReference type="Gene3D" id="3.80.10.10">
    <property type="entry name" value="Ribonuclease Inhibitor"/>
    <property type="match status" value="1"/>
</dbReference>
<dbReference type="PANTHER" id="PTHR31900:SF27">
    <property type="entry name" value="FBD DOMAIN-CONTAINING PROTEIN"/>
    <property type="match status" value="1"/>
</dbReference>
<evidence type="ECO:0000259" key="2">
    <source>
        <dbReference type="PROSITE" id="PS50181"/>
    </source>
</evidence>
<evidence type="ECO:0000313" key="4">
    <source>
        <dbReference type="Proteomes" id="UP001497457"/>
    </source>
</evidence>